<reference evidence="1 2" key="1">
    <citation type="journal article" date="2022" name="Mar. Drugs">
        <title>Bioassay-Guided Fractionation Leads to the Detection of Cholic Acid Generated by the Rare Thalassomonas sp.</title>
        <authorList>
            <person name="Pheiffer F."/>
            <person name="Schneider Y.K."/>
            <person name="Hansen E.H."/>
            <person name="Andersen J.H."/>
            <person name="Isaksson J."/>
            <person name="Busche T."/>
            <person name="R C."/>
            <person name="Kalinowski J."/>
            <person name="Zyl L.V."/>
            <person name="Trindade M."/>
        </authorList>
    </citation>
    <scope>NUCLEOTIDE SEQUENCE [LARGE SCALE GENOMIC DNA]</scope>
    <source>
        <strain evidence="1 2">A5K-61T</strain>
    </source>
</reference>
<proteinExistence type="predicted"/>
<organism evidence="1 2">
    <name type="scientific">Thalassomonas haliotis</name>
    <dbReference type="NCBI Taxonomy" id="485448"/>
    <lineage>
        <taxon>Bacteria</taxon>
        <taxon>Pseudomonadati</taxon>
        <taxon>Pseudomonadota</taxon>
        <taxon>Gammaproteobacteria</taxon>
        <taxon>Alteromonadales</taxon>
        <taxon>Colwelliaceae</taxon>
        <taxon>Thalassomonas</taxon>
    </lineage>
</organism>
<keyword evidence="2" id="KW-1185">Reference proteome</keyword>
<name>A0ABY7V9V4_9GAMM</name>
<gene>
    <name evidence="1" type="ORF">H3N35_19250</name>
</gene>
<sequence length="77" mass="8562">MKLFGYSKENGKVDTPIELSEITLCSNAEELRVIAKFLVDAANKMEIAASDFEHTHLSEVLEVSQSTEIIVYNEASL</sequence>
<protein>
    <submittedName>
        <fullName evidence="1">Uncharacterized protein</fullName>
    </submittedName>
</protein>
<dbReference type="Proteomes" id="UP001215231">
    <property type="component" value="Chromosome"/>
</dbReference>
<accession>A0ABY7V9V4</accession>
<evidence type="ECO:0000313" key="2">
    <source>
        <dbReference type="Proteomes" id="UP001215231"/>
    </source>
</evidence>
<dbReference type="RefSeq" id="WP_274050429.1">
    <property type="nucleotide sequence ID" value="NZ_CP059693.1"/>
</dbReference>
<evidence type="ECO:0000313" key="1">
    <source>
        <dbReference type="EMBL" id="WDE10394.1"/>
    </source>
</evidence>
<dbReference type="EMBL" id="CP059693">
    <property type="protein sequence ID" value="WDE10394.1"/>
    <property type="molecule type" value="Genomic_DNA"/>
</dbReference>